<organism evidence="1">
    <name type="scientific">Streptomyces sp. NBC_00119</name>
    <dbReference type="NCBI Taxonomy" id="2975659"/>
    <lineage>
        <taxon>Bacteria</taxon>
        <taxon>Bacillati</taxon>
        <taxon>Actinomycetota</taxon>
        <taxon>Actinomycetes</taxon>
        <taxon>Kitasatosporales</taxon>
        <taxon>Streptomycetaceae</taxon>
        <taxon>Streptomyces</taxon>
    </lineage>
</organism>
<reference evidence="1" key="1">
    <citation type="submission" date="2022-10" db="EMBL/GenBank/DDBJ databases">
        <title>The complete genomes of actinobacterial strains from the NBC collection.</title>
        <authorList>
            <person name="Joergensen T.S."/>
            <person name="Alvarez Arevalo M."/>
            <person name="Sterndorff E.B."/>
            <person name="Faurdal D."/>
            <person name="Vuksanovic O."/>
            <person name="Mourched A.-S."/>
            <person name="Charusanti P."/>
            <person name="Shaw S."/>
            <person name="Blin K."/>
            <person name="Weber T."/>
        </authorList>
    </citation>
    <scope>NUCLEOTIDE SEQUENCE</scope>
    <source>
        <strain evidence="1">NBC_00119</strain>
    </source>
</reference>
<proteinExistence type="predicted"/>
<protein>
    <submittedName>
        <fullName evidence="1">Uncharacterized protein</fullName>
    </submittedName>
</protein>
<accession>A0AAU1UIK1</accession>
<dbReference type="EMBL" id="CP108195">
    <property type="protein sequence ID" value="WTS17397.1"/>
    <property type="molecule type" value="Genomic_DNA"/>
</dbReference>
<sequence>MERHRAASDAWDSMWSGILQAQSGHHLRLLTWSARNPAADRVVREHLLGTMPWHVEPALLEEVAAHDLKRFRRAVLLTRISRSCRSGLTPAQARERYADELAAASQEERDYVERFLDEEMQPGYLQTCLPLRCRLGGARRQANLAVPPQPR</sequence>
<gene>
    <name evidence="1" type="ORF">OHU69_44015</name>
</gene>
<evidence type="ECO:0000313" key="1">
    <source>
        <dbReference type="EMBL" id="WTS17397.1"/>
    </source>
</evidence>
<name>A0AAU1UIK1_9ACTN</name>
<dbReference type="AlphaFoldDB" id="A0AAU1UIK1"/>